<feature type="transmembrane region" description="Helical" evidence="2">
    <location>
        <begin position="142"/>
        <end position="165"/>
    </location>
</feature>
<dbReference type="OrthoDB" id="9795736at2"/>
<evidence type="ECO:0000313" key="4">
    <source>
        <dbReference type="Proteomes" id="UP000240572"/>
    </source>
</evidence>
<dbReference type="Pfam" id="PF06210">
    <property type="entry name" value="DUF1003"/>
    <property type="match status" value="1"/>
</dbReference>
<reference evidence="3 4" key="1">
    <citation type="submission" date="2018-03" db="EMBL/GenBank/DDBJ databases">
        <title>Genomic Encyclopedia of Type Strains, Phase III (KMG-III): the genomes of soil and plant-associated and newly described type strains.</title>
        <authorList>
            <person name="Whitman W."/>
        </authorList>
    </citation>
    <scope>NUCLEOTIDE SEQUENCE [LARGE SCALE GENOMIC DNA]</scope>
    <source>
        <strain evidence="3 4">CGMCC 1.12700</strain>
    </source>
</reference>
<dbReference type="PANTHER" id="PTHR41386:SF1">
    <property type="entry name" value="MEMBRANE PROTEIN"/>
    <property type="match status" value="1"/>
</dbReference>
<keyword evidence="4" id="KW-1185">Reference proteome</keyword>
<dbReference type="PANTHER" id="PTHR41386">
    <property type="entry name" value="INTEGRAL MEMBRANE PROTEIN-RELATED"/>
    <property type="match status" value="1"/>
</dbReference>
<dbReference type="AlphaFoldDB" id="A0A2P8CZ87"/>
<gene>
    <name evidence="3" type="ORF">B0I18_1087</name>
</gene>
<keyword evidence="2" id="KW-0472">Membrane</keyword>
<dbReference type="EMBL" id="PYGD01000008">
    <property type="protein sequence ID" value="PSK90279.1"/>
    <property type="molecule type" value="Genomic_DNA"/>
</dbReference>
<dbReference type="InterPro" id="IPR010406">
    <property type="entry name" value="DUF1003"/>
</dbReference>
<keyword evidence="1" id="KW-0175">Coiled coil</keyword>
<comment type="caution">
    <text evidence="3">The sequence shown here is derived from an EMBL/GenBank/DDBJ whole genome shotgun (WGS) entry which is preliminary data.</text>
</comment>
<organism evidence="3 4">
    <name type="scientific">Taibaiella chishuiensis</name>
    <dbReference type="NCBI Taxonomy" id="1434707"/>
    <lineage>
        <taxon>Bacteria</taxon>
        <taxon>Pseudomonadati</taxon>
        <taxon>Bacteroidota</taxon>
        <taxon>Chitinophagia</taxon>
        <taxon>Chitinophagales</taxon>
        <taxon>Chitinophagaceae</taxon>
        <taxon>Taibaiella</taxon>
    </lineage>
</organism>
<feature type="transmembrane region" description="Helical" evidence="2">
    <location>
        <begin position="116"/>
        <end position="136"/>
    </location>
</feature>
<name>A0A2P8CZ87_9BACT</name>
<keyword evidence="2" id="KW-0812">Transmembrane</keyword>
<feature type="coiled-coil region" evidence="1">
    <location>
        <begin position="204"/>
        <end position="231"/>
    </location>
</feature>
<evidence type="ECO:0000256" key="2">
    <source>
        <dbReference type="SAM" id="Phobius"/>
    </source>
</evidence>
<dbReference type="RefSeq" id="WP_106524162.1">
    <property type="nucleotide sequence ID" value="NZ_PYGD01000008.1"/>
</dbReference>
<dbReference type="Proteomes" id="UP000240572">
    <property type="component" value="Unassembled WGS sequence"/>
</dbReference>
<proteinExistence type="predicted"/>
<sequence>METFISGLSGKEFPVSERVSGNVIHGELLKIIQKENPDFGADDHLSVSELNSCKLKYLSDHLMREVGDLGEMEQTVLDSIGKRNSITAKLDDDDLQSTLGQRVADKVAAFGGSWKFIIFFSITIVVWILGNVYMLHNKGFDPYPFILLNLILSCLAALQAPVIMMSQNRQEEKDRQRAKSDYMINLKSELEIRMLHEKLDHLIIRQQEDIIEIQRSQLEQMNNMIARLEDKKG</sequence>
<keyword evidence="2" id="KW-1133">Transmembrane helix</keyword>
<evidence type="ECO:0000256" key="1">
    <source>
        <dbReference type="SAM" id="Coils"/>
    </source>
</evidence>
<protein>
    <submittedName>
        <fullName evidence="3">Putative membrane protein</fullName>
    </submittedName>
</protein>
<evidence type="ECO:0000313" key="3">
    <source>
        <dbReference type="EMBL" id="PSK90279.1"/>
    </source>
</evidence>
<accession>A0A2P8CZ87</accession>